<evidence type="ECO:0000313" key="3">
    <source>
        <dbReference type="Proteomes" id="UP001268819"/>
    </source>
</evidence>
<name>A0ABU1Q5Y9_9PSEU</name>
<organism evidence="2 3">
    <name type="scientific">Saccharothrix longispora</name>
    <dbReference type="NCBI Taxonomy" id="33920"/>
    <lineage>
        <taxon>Bacteria</taxon>
        <taxon>Bacillati</taxon>
        <taxon>Actinomycetota</taxon>
        <taxon>Actinomycetes</taxon>
        <taxon>Pseudonocardiales</taxon>
        <taxon>Pseudonocardiaceae</taxon>
        <taxon>Saccharothrix</taxon>
    </lineage>
</organism>
<comment type="caution">
    <text evidence="2">The sequence shown here is derived from an EMBL/GenBank/DDBJ whole genome shotgun (WGS) entry which is preliminary data.</text>
</comment>
<proteinExistence type="predicted"/>
<reference evidence="2 3" key="1">
    <citation type="submission" date="2023-07" db="EMBL/GenBank/DDBJ databases">
        <title>Sequencing the genomes of 1000 actinobacteria strains.</title>
        <authorList>
            <person name="Klenk H.-P."/>
        </authorList>
    </citation>
    <scope>NUCLEOTIDE SEQUENCE [LARGE SCALE GENOMIC DNA]</scope>
    <source>
        <strain evidence="2 3">DSM 43749</strain>
    </source>
</reference>
<dbReference type="Proteomes" id="UP001268819">
    <property type="component" value="Unassembled WGS sequence"/>
</dbReference>
<dbReference type="EMBL" id="JAVDSG010000001">
    <property type="protein sequence ID" value="MDR6598294.1"/>
    <property type="molecule type" value="Genomic_DNA"/>
</dbReference>
<accession>A0ABU1Q5Y9</accession>
<protein>
    <submittedName>
        <fullName evidence="2">Uncharacterized protein</fullName>
    </submittedName>
</protein>
<feature type="transmembrane region" description="Helical" evidence="1">
    <location>
        <begin position="16"/>
        <end position="35"/>
    </location>
</feature>
<gene>
    <name evidence="2" type="ORF">J2S66_006678</name>
</gene>
<evidence type="ECO:0000256" key="1">
    <source>
        <dbReference type="SAM" id="Phobius"/>
    </source>
</evidence>
<keyword evidence="1" id="KW-1133">Transmembrane helix</keyword>
<keyword evidence="1" id="KW-0472">Membrane</keyword>
<sequence length="36" mass="3744">MNEPSLCRLSACEAPSLGHLLLSIVVVFVAVAASFV</sequence>
<evidence type="ECO:0000313" key="2">
    <source>
        <dbReference type="EMBL" id="MDR6598294.1"/>
    </source>
</evidence>
<keyword evidence="1" id="KW-0812">Transmembrane</keyword>
<keyword evidence="3" id="KW-1185">Reference proteome</keyword>